<dbReference type="PANTHER" id="PTHR43606:SF2">
    <property type="entry name" value="ALKALINE PHOSPHATASE FAMILY PROTEIN (AFU_ORTHOLOGUE AFUA_5G03860)"/>
    <property type="match status" value="1"/>
</dbReference>
<protein>
    <submittedName>
        <fullName evidence="3">PhoD-like phosphatase-domain-containing protein</fullName>
    </submittedName>
</protein>
<evidence type="ECO:0000256" key="1">
    <source>
        <dbReference type="SAM" id="Phobius"/>
    </source>
</evidence>
<dbReference type="InterPro" id="IPR038607">
    <property type="entry name" value="PhoD-like_sf"/>
</dbReference>
<evidence type="ECO:0000313" key="4">
    <source>
        <dbReference type="Proteomes" id="UP000193411"/>
    </source>
</evidence>
<organism evidence="3 4">
    <name type="scientific">Catenaria anguillulae PL171</name>
    <dbReference type="NCBI Taxonomy" id="765915"/>
    <lineage>
        <taxon>Eukaryota</taxon>
        <taxon>Fungi</taxon>
        <taxon>Fungi incertae sedis</taxon>
        <taxon>Blastocladiomycota</taxon>
        <taxon>Blastocladiomycetes</taxon>
        <taxon>Blastocladiales</taxon>
        <taxon>Catenariaceae</taxon>
        <taxon>Catenaria</taxon>
    </lineage>
</organism>
<comment type="caution">
    <text evidence="3">The sequence shown here is derived from an EMBL/GenBank/DDBJ whole genome shotgun (WGS) entry which is preliminary data.</text>
</comment>
<sequence length="499" mass="54949">MLALTRAPFWQLTQYHYMLFGASMVLLLIRGVLRALHVRSKRGSGAIRSVALTTIAGMLALSALFALVMHQTYDTLLNSFADLRAVRLAGATMDSAKVFVRDPTAKSVTATWQGPNGAQQTATANVSPDTDFVAVVTLTGLDVTGAVTATIKNDKGEVVPGGDKVQVKPLPKQGPFRMAWGSCALPYPYGRGQPGYQNVAALKPDVFMHLGDYIYADLPFIVGDSVENYRRLYRRNWSDKYYMEVASKAPSFHTLDDHEIIDNWEFLATRSPFSSAMRVYDEHVHAGMPLPPNSPKDRYFFNVTMGGNLAAMYVTNGRVYRNPGVVAKNEDGTNKEDPKATYLGADQLADLKKWLLDSHQRGIVWKIIASSVPFTEDYKDRDTWFGFRRERKELLDFMNDNNITNVHVVSGDRHEVGLFKIPRGGGSGAAAAPMFDLSVSPISAFYEDLDSVADTSNLVFKAAGASSYVGAMDISDKELAVQVVMYGGSVVHKFSIPRV</sequence>
<dbReference type="STRING" id="765915.A0A1Y2HEP8"/>
<keyword evidence="1" id="KW-0472">Membrane</keyword>
<dbReference type="Pfam" id="PF09423">
    <property type="entry name" value="PhoD"/>
    <property type="match status" value="1"/>
</dbReference>
<dbReference type="InterPro" id="IPR018946">
    <property type="entry name" value="PhoD-like_MPP"/>
</dbReference>
<gene>
    <name evidence="3" type="ORF">BCR44DRAFT_131094</name>
</gene>
<keyword evidence="1" id="KW-0812">Transmembrane</keyword>
<name>A0A1Y2HEP8_9FUNG</name>
<proteinExistence type="predicted"/>
<dbReference type="Gene3D" id="3.60.21.70">
    <property type="entry name" value="PhoD-like phosphatase"/>
    <property type="match status" value="1"/>
</dbReference>
<dbReference type="Proteomes" id="UP000193411">
    <property type="component" value="Unassembled WGS sequence"/>
</dbReference>
<dbReference type="InterPro" id="IPR052900">
    <property type="entry name" value="Phospholipid_Metab_Enz"/>
</dbReference>
<accession>A0A1Y2HEP8</accession>
<dbReference type="EMBL" id="MCFL01000039">
    <property type="protein sequence ID" value="ORZ33015.1"/>
    <property type="molecule type" value="Genomic_DNA"/>
</dbReference>
<evidence type="ECO:0000259" key="2">
    <source>
        <dbReference type="Pfam" id="PF09423"/>
    </source>
</evidence>
<dbReference type="OrthoDB" id="2100241at2759"/>
<feature type="transmembrane region" description="Helical" evidence="1">
    <location>
        <begin position="45"/>
        <end position="69"/>
    </location>
</feature>
<reference evidence="3 4" key="1">
    <citation type="submission" date="2016-07" db="EMBL/GenBank/DDBJ databases">
        <title>Pervasive Adenine N6-methylation of Active Genes in Fungi.</title>
        <authorList>
            <consortium name="DOE Joint Genome Institute"/>
            <person name="Mondo S.J."/>
            <person name="Dannebaum R.O."/>
            <person name="Kuo R.C."/>
            <person name="Labutti K."/>
            <person name="Haridas S."/>
            <person name="Kuo A."/>
            <person name="Salamov A."/>
            <person name="Ahrendt S.R."/>
            <person name="Lipzen A."/>
            <person name="Sullivan W."/>
            <person name="Andreopoulos W.B."/>
            <person name="Clum A."/>
            <person name="Lindquist E."/>
            <person name="Daum C."/>
            <person name="Ramamoorthy G.K."/>
            <person name="Gryganskyi A."/>
            <person name="Culley D."/>
            <person name="Magnuson J.K."/>
            <person name="James T.Y."/>
            <person name="O'Malley M.A."/>
            <person name="Stajich J.E."/>
            <person name="Spatafora J.W."/>
            <person name="Visel A."/>
            <person name="Grigoriev I.V."/>
        </authorList>
    </citation>
    <scope>NUCLEOTIDE SEQUENCE [LARGE SCALE GENOMIC DNA]</scope>
    <source>
        <strain evidence="3 4">PL171</strain>
    </source>
</reference>
<feature type="transmembrane region" description="Helical" evidence="1">
    <location>
        <begin position="15"/>
        <end position="33"/>
    </location>
</feature>
<dbReference type="InterPro" id="IPR029052">
    <property type="entry name" value="Metallo-depent_PP-like"/>
</dbReference>
<dbReference type="SUPFAM" id="SSF56300">
    <property type="entry name" value="Metallo-dependent phosphatases"/>
    <property type="match status" value="1"/>
</dbReference>
<dbReference type="AlphaFoldDB" id="A0A1Y2HEP8"/>
<dbReference type="PANTHER" id="PTHR43606">
    <property type="entry name" value="PHOSPHATASE, PUTATIVE (AFU_ORTHOLOGUE AFUA_6G08710)-RELATED"/>
    <property type="match status" value="1"/>
</dbReference>
<evidence type="ECO:0000313" key="3">
    <source>
        <dbReference type="EMBL" id="ORZ33015.1"/>
    </source>
</evidence>
<keyword evidence="4" id="KW-1185">Reference proteome</keyword>
<feature type="domain" description="PhoD-like phosphatase metallophosphatase" evidence="2">
    <location>
        <begin position="178"/>
        <end position="447"/>
    </location>
</feature>
<keyword evidence="1" id="KW-1133">Transmembrane helix</keyword>
<dbReference type="CDD" id="cd07389">
    <property type="entry name" value="MPP_PhoD"/>
    <property type="match status" value="1"/>
</dbReference>